<keyword evidence="4" id="KW-1185">Reference proteome</keyword>
<proteinExistence type="predicted"/>
<feature type="domain" description="Glycosyl transferase family 1" evidence="1">
    <location>
        <begin position="197"/>
        <end position="339"/>
    </location>
</feature>
<accession>A0ABT5LRI2</accession>
<protein>
    <submittedName>
        <fullName evidence="3">Glycosyltransferase</fullName>
    </submittedName>
</protein>
<dbReference type="EMBL" id="JAQRFN010000008">
    <property type="protein sequence ID" value="MDC9596834.1"/>
    <property type="molecule type" value="Genomic_DNA"/>
</dbReference>
<name>A0ABT5LRI2_9GAMM</name>
<gene>
    <name evidence="3" type="ORF">PSI14_08115</name>
</gene>
<feature type="domain" description="Glycosyltransferase subfamily 4-like N-terminal" evidence="2">
    <location>
        <begin position="15"/>
        <end position="186"/>
    </location>
</feature>
<dbReference type="Pfam" id="PF00534">
    <property type="entry name" value="Glycos_transf_1"/>
    <property type="match status" value="1"/>
</dbReference>
<evidence type="ECO:0000259" key="1">
    <source>
        <dbReference type="Pfam" id="PF00534"/>
    </source>
</evidence>
<dbReference type="InterPro" id="IPR001296">
    <property type="entry name" value="Glyco_trans_1"/>
</dbReference>
<comment type="caution">
    <text evidence="3">The sequence shown here is derived from an EMBL/GenBank/DDBJ whole genome shotgun (WGS) entry which is preliminary data.</text>
</comment>
<evidence type="ECO:0000259" key="2">
    <source>
        <dbReference type="Pfam" id="PF13439"/>
    </source>
</evidence>
<dbReference type="PANTHER" id="PTHR12526">
    <property type="entry name" value="GLYCOSYLTRANSFERASE"/>
    <property type="match status" value="1"/>
</dbReference>
<reference evidence="3 4" key="1">
    <citation type="submission" date="2023-02" db="EMBL/GenBank/DDBJ databases">
        <title>Entomopathogenic bacteria.</title>
        <authorList>
            <person name="Machado R.A."/>
        </authorList>
    </citation>
    <scope>NUCLEOTIDE SEQUENCE [LARGE SCALE GENOMIC DNA]</scope>
    <source>
        <strain evidence="3 4">XENO-2</strain>
    </source>
</reference>
<evidence type="ECO:0000313" key="3">
    <source>
        <dbReference type="EMBL" id="MDC9596834.1"/>
    </source>
</evidence>
<dbReference type="SUPFAM" id="SSF53756">
    <property type="entry name" value="UDP-Glycosyltransferase/glycogen phosphorylase"/>
    <property type="match status" value="1"/>
</dbReference>
<evidence type="ECO:0000313" key="4">
    <source>
        <dbReference type="Proteomes" id="UP001220225"/>
    </source>
</evidence>
<dbReference type="Pfam" id="PF13439">
    <property type="entry name" value="Glyco_transf_4"/>
    <property type="match status" value="1"/>
</dbReference>
<dbReference type="RefSeq" id="WP_273575439.1">
    <property type="nucleotide sequence ID" value="NZ_JAQRFN010000008.1"/>
</dbReference>
<sequence length="367" mass="41316">MKGHILFIIDGLSGGGAENVTIRLCSGLQQKGFDITLLSLSDKCEYPLPEHVELIIDADAYRGPFRRQTEIVRRSQSMDRVLAKVFLQKGTPVLVISNLHKTDRIVAKSKILADLNIWFCIHGVFSKSYLENKNGLSRWIKKWKIQRVYKNRNLICVSDAVGLDLKENLSLIPKKMVTIYNPFNLTEIKKRSLEISSYSNENYFLHLGRFHSVKRHDRLLDAFAKAELPCKLLIAGQGDDGMTKAIKKKIEELQLQSKVFLIGFLANPLPVIRGAKAVVLSSDSEGLGNVLIEALICHTPIISTNCPGGVSEIMVGELEQYKSELTSDSLAEKMRLVYQIPPVITEDMYKKFDLEVVLGKYLALIKQ</sequence>
<dbReference type="CDD" id="cd03811">
    <property type="entry name" value="GT4_GT28_WabH-like"/>
    <property type="match status" value="1"/>
</dbReference>
<organism evidence="3 4">
    <name type="scientific">Xenorhabdus anantnagensis</name>
    <dbReference type="NCBI Taxonomy" id="3025875"/>
    <lineage>
        <taxon>Bacteria</taxon>
        <taxon>Pseudomonadati</taxon>
        <taxon>Pseudomonadota</taxon>
        <taxon>Gammaproteobacteria</taxon>
        <taxon>Enterobacterales</taxon>
        <taxon>Morganellaceae</taxon>
        <taxon>Xenorhabdus</taxon>
    </lineage>
</organism>
<dbReference type="InterPro" id="IPR028098">
    <property type="entry name" value="Glyco_trans_4-like_N"/>
</dbReference>
<dbReference type="Gene3D" id="3.40.50.2000">
    <property type="entry name" value="Glycogen Phosphorylase B"/>
    <property type="match status" value="2"/>
</dbReference>
<dbReference type="Proteomes" id="UP001220225">
    <property type="component" value="Unassembled WGS sequence"/>
</dbReference>